<dbReference type="EMBL" id="AM889137">
    <property type="protein sequence ID" value="CBA05096.1"/>
    <property type="molecule type" value="Genomic_DNA"/>
</dbReference>
<accession>C6SBM1</accession>
<evidence type="ECO:0000313" key="1">
    <source>
        <dbReference type="EMBL" id="CBA05096.1"/>
    </source>
</evidence>
<dbReference type="AlphaFoldDB" id="C6SBM1"/>
<sequence>MTGFEIAGIYQVKRKLNVAKIYPKSQQLFRVIPAKAGI</sequence>
<proteinExistence type="predicted"/>
<organism evidence="1">
    <name type="scientific">Neisseria meningitidis alpha153</name>
    <dbReference type="NCBI Taxonomy" id="663926"/>
    <lineage>
        <taxon>Bacteria</taxon>
        <taxon>Pseudomonadati</taxon>
        <taxon>Pseudomonadota</taxon>
        <taxon>Betaproteobacteria</taxon>
        <taxon>Neisseriales</taxon>
        <taxon>Neisseriaceae</taxon>
        <taxon>Neisseria</taxon>
    </lineage>
</organism>
<gene>
    <name evidence="1" type="ORF">NME_0685</name>
</gene>
<reference evidence="1" key="1">
    <citation type="journal article" date="2008" name="Proc. Natl. Acad. Sci. U.S.A.">
        <title>Whole-genome comparison of disease and carriage strains provides insights into virulence evolution in Neisseria meningitidis.</title>
        <authorList>
            <person name="Schoen C."/>
            <person name="Blom J."/>
            <person name="Claus H."/>
            <person name="Schramm-Glueck A."/>
            <person name="Brandt P."/>
            <person name="Mueller T."/>
            <person name="Goesmann A."/>
            <person name="Joseph B."/>
            <person name="Konietzny S."/>
            <person name="Kurzai O."/>
            <person name="Schmitt C."/>
            <person name="Friedrich T."/>
            <person name="Linke B."/>
            <person name="Vogel U."/>
            <person name="Frosch M."/>
        </authorList>
    </citation>
    <scope>NUCLEOTIDE SEQUENCE</scope>
    <source>
        <strain evidence="1">Alpha153</strain>
    </source>
</reference>
<protein>
    <submittedName>
        <fullName evidence="1">Uncharacterized protein</fullName>
    </submittedName>
</protein>
<name>C6SBM1_NEIME</name>